<accession>A0ABQ9Y3T8</accession>
<gene>
    <name evidence="1" type="ORF">BLNAU_6649</name>
</gene>
<protein>
    <submittedName>
        <fullName evidence="1">Uncharacterized protein</fullName>
    </submittedName>
</protein>
<sequence>MVLNEGVCTQQRQTSNFITFFSFDESSCSVAPSARSSLVSTPQLLILHTLHPGTLHSSANTSSVPLSLTPYTSPLPVLVGILTPHTPTSTQHSHPNTFNCINSPCVDLMRHNSKSIPSIPSPRLSASLPRLSPTPQFLDSQFVHSPSPSPSRYSGTSPPSQFGFFILSENSDVVLSLLACLTDFQRWSGLSSFNAAQAELTVVVCVEEHLMLPTHTLCKPVSLCD</sequence>
<evidence type="ECO:0000313" key="1">
    <source>
        <dbReference type="EMBL" id="KAK2958379.1"/>
    </source>
</evidence>
<name>A0ABQ9Y3T8_9EUKA</name>
<reference evidence="1 2" key="1">
    <citation type="journal article" date="2022" name="bioRxiv">
        <title>Genomics of Preaxostyla Flagellates Illuminates Evolutionary Transitions and the Path Towards Mitochondrial Loss.</title>
        <authorList>
            <person name="Novak L.V.F."/>
            <person name="Treitli S.C."/>
            <person name="Pyrih J."/>
            <person name="Halakuc P."/>
            <person name="Pipaliya S.V."/>
            <person name="Vacek V."/>
            <person name="Brzon O."/>
            <person name="Soukal P."/>
            <person name="Eme L."/>
            <person name="Dacks J.B."/>
            <person name="Karnkowska A."/>
            <person name="Elias M."/>
            <person name="Hampl V."/>
        </authorList>
    </citation>
    <scope>NUCLEOTIDE SEQUENCE [LARGE SCALE GENOMIC DNA]</scope>
    <source>
        <strain evidence="1">NAU3</strain>
        <tissue evidence="1">Gut</tissue>
    </source>
</reference>
<keyword evidence="2" id="KW-1185">Reference proteome</keyword>
<comment type="caution">
    <text evidence="1">The sequence shown here is derived from an EMBL/GenBank/DDBJ whole genome shotgun (WGS) entry which is preliminary data.</text>
</comment>
<organism evidence="1 2">
    <name type="scientific">Blattamonas nauphoetae</name>
    <dbReference type="NCBI Taxonomy" id="2049346"/>
    <lineage>
        <taxon>Eukaryota</taxon>
        <taxon>Metamonada</taxon>
        <taxon>Preaxostyla</taxon>
        <taxon>Oxymonadida</taxon>
        <taxon>Blattamonas</taxon>
    </lineage>
</organism>
<evidence type="ECO:0000313" key="2">
    <source>
        <dbReference type="Proteomes" id="UP001281761"/>
    </source>
</evidence>
<proteinExistence type="predicted"/>
<dbReference type="Proteomes" id="UP001281761">
    <property type="component" value="Unassembled WGS sequence"/>
</dbReference>
<dbReference type="EMBL" id="JARBJD010000038">
    <property type="protein sequence ID" value="KAK2958379.1"/>
    <property type="molecule type" value="Genomic_DNA"/>
</dbReference>